<dbReference type="CDD" id="cd18186">
    <property type="entry name" value="BTB_POZ_ZBTB_KLHL-like"/>
    <property type="match status" value="1"/>
</dbReference>
<reference evidence="4" key="2">
    <citation type="submission" date="2020-05" db="UniProtKB">
        <authorList>
            <consortium name="EnsemblMetazoa"/>
        </authorList>
    </citation>
    <scope>IDENTIFICATION</scope>
    <source>
        <strain evidence="4">IAEA</strain>
    </source>
</reference>
<evidence type="ECO:0000259" key="2">
    <source>
        <dbReference type="SMART" id="SM00225"/>
    </source>
</evidence>
<feature type="compositionally biased region" description="Polar residues" evidence="1">
    <location>
        <begin position="1"/>
        <end position="45"/>
    </location>
</feature>
<dbReference type="InterPro" id="IPR011333">
    <property type="entry name" value="SKP1/BTB/POZ_sf"/>
</dbReference>
<dbReference type="PANTHER" id="PTHR22667:SF0">
    <property type="entry name" value="AT01380P-RELATED"/>
    <property type="match status" value="1"/>
</dbReference>
<dbReference type="InterPro" id="IPR000210">
    <property type="entry name" value="BTB/POZ_dom"/>
</dbReference>
<dbReference type="PANTHER" id="PTHR22667">
    <property type="entry name" value="AT01380P-RELATED"/>
    <property type="match status" value="1"/>
</dbReference>
<proteinExistence type="predicted"/>
<dbReference type="Pfam" id="PF07707">
    <property type="entry name" value="BACK"/>
    <property type="match status" value="1"/>
</dbReference>
<reference evidence="5" key="1">
    <citation type="submission" date="2014-03" db="EMBL/GenBank/DDBJ databases">
        <authorList>
            <person name="Aksoy S."/>
            <person name="Warren W."/>
            <person name="Wilson R.K."/>
        </authorList>
    </citation>
    <scope>NUCLEOTIDE SEQUENCE [LARGE SCALE GENOMIC DNA]</scope>
    <source>
        <strain evidence="5">IAEA</strain>
    </source>
</reference>
<dbReference type="SMART" id="SM00875">
    <property type="entry name" value="BACK"/>
    <property type="match status" value="1"/>
</dbReference>
<evidence type="ECO:0000256" key="1">
    <source>
        <dbReference type="SAM" id="MobiDB-lite"/>
    </source>
</evidence>
<dbReference type="InterPro" id="IPR011705">
    <property type="entry name" value="BACK"/>
</dbReference>
<sequence length="488" mass="56941">MEKSVNNEINVANHGSSISTTGTTAPSPTLSGIQYMNNSESSSQPKDAPLKFSKIPNRMNSIQFSIDFYLIEMFFFNVLANFESQSSSSSIKILPSTLPLINKKDKVVSCDSECQRDEKSLFDMGFKLNEVEGWEQIEQSRKQNLYKLLKNMIDNNIKPNVQIRIGDVTFNCHMMVLQCYSDFFMDCNKEVLIQLPEEKITPEAFTMVYEWMLSEEPLIQRESVVQLFNAATLLGIKGLIEQCWHCLDDDLYIREETAFLLYLEARKYHLENLSQLMLMRICKFFLTVVASKEFVMLTAEEVCSLLSSNTIGVNSEIEILMSAIRWLHYDWKERECHMLDLLKCVRFSLMPPWLLVTLTNTSECSEIDQIIKHPEVKKMINNGITYATAQIYYGEKRDEFLQLLESFQVLPPMQRQWVFDKECNYHHWLECPNMQIVTYKSFLEYLEMIQAIGKDYWHTLEMACDVNQSIRCCTINNRRKPVNLYLQN</sequence>
<dbReference type="STRING" id="37001.A0A1A9WF16"/>
<dbReference type="SMART" id="SM00225">
    <property type="entry name" value="BTB"/>
    <property type="match status" value="1"/>
</dbReference>
<evidence type="ECO:0000259" key="3">
    <source>
        <dbReference type="SMART" id="SM00875"/>
    </source>
</evidence>
<dbReference type="Gene3D" id="1.25.40.420">
    <property type="match status" value="1"/>
</dbReference>
<evidence type="ECO:0000313" key="4">
    <source>
        <dbReference type="EnsemblMetazoa" id="GBRI017225-PA"/>
    </source>
</evidence>
<feature type="domain" description="BACK" evidence="3">
    <location>
        <begin position="258"/>
        <end position="359"/>
    </location>
</feature>
<dbReference type="Pfam" id="PF15881">
    <property type="entry name" value="DUF4734"/>
    <property type="match status" value="1"/>
</dbReference>
<dbReference type="AlphaFoldDB" id="A0A1A9WF16"/>
<dbReference type="Pfam" id="PF00651">
    <property type="entry name" value="BTB"/>
    <property type="match status" value="1"/>
</dbReference>
<evidence type="ECO:0000313" key="5">
    <source>
        <dbReference type="Proteomes" id="UP000091820"/>
    </source>
</evidence>
<protein>
    <recommendedName>
        <fullName evidence="6">BTB domain-containing protein</fullName>
    </recommendedName>
</protein>
<accession>A0A1A9WF16</accession>
<feature type="region of interest" description="Disordered" evidence="1">
    <location>
        <begin position="1"/>
        <end position="49"/>
    </location>
</feature>
<keyword evidence="5" id="KW-1185">Reference proteome</keyword>
<name>A0A1A9WF16_9MUSC</name>
<dbReference type="Gene3D" id="3.30.710.10">
    <property type="entry name" value="Potassium Channel Kv1.1, Chain A"/>
    <property type="match status" value="1"/>
</dbReference>
<dbReference type="Proteomes" id="UP000091820">
    <property type="component" value="Unassembled WGS sequence"/>
</dbReference>
<dbReference type="EnsemblMetazoa" id="GBRI017225-RA">
    <property type="protein sequence ID" value="GBRI017225-PA"/>
    <property type="gene ID" value="GBRI017225"/>
</dbReference>
<organism evidence="4 5">
    <name type="scientific">Glossina brevipalpis</name>
    <dbReference type="NCBI Taxonomy" id="37001"/>
    <lineage>
        <taxon>Eukaryota</taxon>
        <taxon>Metazoa</taxon>
        <taxon>Ecdysozoa</taxon>
        <taxon>Arthropoda</taxon>
        <taxon>Hexapoda</taxon>
        <taxon>Insecta</taxon>
        <taxon>Pterygota</taxon>
        <taxon>Neoptera</taxon>
        <taxon>Endopterygota</taxon>
        <taxon>Diptera</taxon>
        <taxon>Brachycera</taxon>
        <taxon>Muscomorpha</taxon>
        <taxon>Hippoboscoidea</taxon>
        <taxon>Glossinidae</taxon>
        <taxon>Glossina</taxon>
    </lineage>
</organism>
<dbReference type="VEuPathDB" id="VectorBase:GBRI017225"/>
<dbReference type="InterPro" id="IPR031750">
    <property type="entry name" value="DUF4734"/>
</dbReference>
<evidence type="ECO:0008006" key="6">
    <source>
        <dbReference type="Google" id="ProtNLM"/>
    </source>
</evidence>
<feature type="domain" description="BTB" evidence="2">
    <location>
        <begin position="159"/>
        <end position="251"/>
    </location>
</feature>
<dbReference type="SUPFAM" id="SSF54695">
    <property type="entry name" value="POZ domain"/>
    <property type="match status" value="1"/>
</dbReference>